<dbReference type="STRING" id="320771.Cflav_PD4020"/>
<dbReference type="PANTHER" id="PTHR30093">
    <property type="entry name" value="GENERAL SECRETION PATHWAY PROTEIN G"/>
    <property type="match status" value="1"/>
</dbReference>
<reference evidence="1 2" key="1">
    <citation type="journal article" date="2011" name="J. Bacteriol.">
        <title>Genome sequence of 'Pedosphaera parvula' Ellin514, an aerobic Verrucomicrobial isolate from pasture soil.</title>
        <authorList>
            <person name="Kant R."/>
            <person name="van Passel M.W."/>
            <person name="Sangwan P."/>
            <person name="Palva A."/>
            <person name="Lucas S."/>
            <person name="Copeland A."/>
            <person name="Lapidus A."/>
            <person name="Glavina Del Rio T."/>
            <person name="Dalin E."/>
            <person name="Tice H."/>
            <person name="Bruce D."/>
            <person name="Goodwin L."/>
            <person name="Pitluck S."/>
            <person name="Chertkov O."/>
            <person name="Larimer F.W."/>
            <person name="Land M.L."/>
            <person name="Hauser L."/>
            <person name="Brettin T.S."/>
            <person name="Detter J.C."/>
            <person name="Han S."/>
            <person name="de Vos W.M."/>
            <person name="Janssen P.H."/>
            <person name="Smidt H."/>
        </authorList>
    </citation>
    <scope>NUCLEOTIDE SEQUENCE [LARGE SCALE GENOMIC DNA]</scope>
    <source>
        <strain evidence="1 2">Ellin514</strain>
    </source>
</reference>
<dbReference type="EMBL" id="ABOX02000013">
    <property type="protein sequence ID" value="EEF60851.1"/>
    <property type="molecule type" value="Genomic_DNA"/>
</dbReference>
<name>B9XGT0_PEDPL</name>
<dbReference type="AlphaFoldDB" id="B9XGT0"/>
<protein>
    <recommendedName>
        <fullName evidence="3">Type II secretory pathway pseudopilin PulG-like protein</fullName>
    </recommendedName>
</protein>
<evidence type="ECO:0000313" key="1">
    <source>
        <dbReference type="EMBL" id="EEF60851.1"/>
    </source>
</evidence>
<sequence precursor="true">MKKPLMPSFAETRPLSTRSRRGFTLIELLVVIAIIAILAGLLLPALARAKIKAQQIKDTSNCKQLQLGWQMYLGDFNEIMLPNAPAGYPANYTWCSGSTEDWQIAPGNTNTTFYTSSLLAPYMANQIAVYKCPGDTLSAVNGPRLRSYSMNGQMGQYTLNQLTPGGLTYGNGLKIYLKANDLTCPTPAMAFIFCDEHGDSIEDGWFQINNDAAQSWGNVPGSYHGGTCGFSFADGHAEQHKWQTPNILIPVRKTASTLGNVPVTPQHNVDWTWFFQRAACLPNQ</sequence>
<keyword evidence="2" id="KW-1185">Reference proteome</keyword>
<dbReference type="InterPro" id="IPR045584">
    <property type="entry name" value="Pilin-like"/>
</dbReference>
<dbReference type="NCBIfam" id="TIGR02532">
    <property type="entry name" value="IV_pilin_GFxxxE"/>
    <property type="match status" value="1"/>
</dbReference>
<dbReference type="PANTHER" id="PTHR30093:SF2">
    <property type="entry name" value="TYPE II SECRETION SYSTEM PROTEIN H"/>
    <property type="match status" value="1"/>
</dbReference>
<dbReference type="RefSeq" id="WP_007415026.1">
    <property type="nucleotide sequence ID" value="NZ_ABOX02000013.1"/>
</dbReference>
<dbReference type="Pfam" id="PF07963">
    <property type="entry name" value="N_methyl"/>
    <property type="match status" value="1"/>
</dbReference>
<dbReference type="Proteomes" id="UP000003688">
    <property type="component" value="Unassembled WGS sequence"/>
</dbReference>
<gene>
    <name evidence="1" type="ORF">Cflav_PD4020</name>
</gene>
<evidence type="ECO:0000313" key="2">
    <source>
        <dbReference type="Proteomes" id="UP000003688"/>
    </source>
</evidence>
<evidence type="ECO:0008006" key="3">
    <source>
        <dbReference type="Google" id="ProtNLM"/>
    </source>
</evidence>
<dbReference type="PROSITE" id="PS00409">
    <property type="entry name" value="PROKAR_NTER_METHYL"/>
    <property type="match status" value="1"/>
</dbReference>
<accession>B9XGT0</accession>
<dbReference type="SUPFAM" id="SSF54523">
    <property type="entry name" value="Pili subunits"/>
    <property type="match status" value="1"/>
</dbReference>
<organism evidence="1 2">
    <name type="scientific">Pedosphaera parvula (strain Ellin514)</name>
    <dbReference type="NCBI Taxonomy" id="320771"/>
    <lineage>
        <taxon>Bacteria</taxon>
        <taxon>Pseudomonadati</taxon>
        <taxon>Verrucomicrobiota</taxon>
        <taxon>Pedosphaerae</taxon>
        <taxon>Pedosphaerales</taxon>
        <taxon>Pedosphaeraceae</taxon>
        <taxon>Pedosphaera</taxon>
    </lineage>
</organism>
<comment type="caution">
    <text evidence="1">The sequence shown here is derived from an EMBL/GenBank/DDBJ whole genome shotgun (WGS) entry which is preliminary data.</text>
</comment>
<dbReference type="InterPro" id="IPR012902">
    <property type="entry name" value="N_methyl_site"/>
</dbReference>
<dbReference type="Gene3D" id="3.30.700.10">
    <property type="entry name" value="Glycoprotein, Type 4 Pilin"/>
    <property type="match status" value="1"/>
</dbReference>
<proteinExistence type="predicted"/>